<gene>
    <name evidence="4" type="ORF">HNQ59_001721</name>
</gene>
<reference evidence="4 5" key="1">
    <citation type="submission" date="2020-08" db="EMBL/GenBank/DDBJ databases">
        <title>Genomic Encyclopedia of Type Strains, Phase IV (KMG-IV): sequencing the most valuable type-strain genomes for metagenomic binning, comparative biology and taxonomic classification.</title>
        <authorList>
            <person name="Goeker M."/>
        </authorList>
    </citation>
    <scope>NUCLEOTIDE SEQUENCE [LARGE SCALE GENOMIC DNA]</scope>
    <source>
        <strain evidence="4 5">DSM 27165</strain>
    </source>
</reference>
<sequence length="145" mass="16355">MHILAITDGHKRLVEADWLARAELVHRQLRPQLPSDYLSAMQGVVKDGGEIIVAIDGQLVKGLAVFRSFLDTFNGLRFYVDDLVTDETQRSQGIGHALIAWLEAEARRRGATSLSLESGTQRTQAHKFYFREGFIIPSFSFRKPL</sequence>
<organism evidence="4 5">
    <name type="scientific">Chitinivorax tropicus</name>
    <dbReference type="NCBI Taxonomy" id="714531"/>
    <lineage>
        <taxon>Bacteria</taxon>
        <taxon>Pseudomonadati</taxon>
        <taxon>Pseudomonadota</taxon>
        <taxon>Betaproteobacteria</taxon>
        <taxon>Chitinivorax</taxon>
    </lineage>
</organism>
<dbReference type="InterPro" id="IPR050832">
    <property type="entry name" value="Bact_Acetyltransf"/>
</dbReference>
<feature type="domain" description="N-acetyltransferase" evidence="3">
    <location>
        <begin position="1"/>
        <end position="145"/>
    </location>
</feature>
<evidence type="ECO:0000313" key="4">
    <source>
        <dbReference type="EMBL" id="MBB5018432.1"/>
    </source>
</evidence>
<keyword evidence="1" id="KW-0808">Transferase</keyword>
<dbReference type="AlphaFoldDB" id="A0A840MNV4"/>
<dbReference type="CDD" id="cd04301">
    <property type="entry name" value="NAT_SF"/>
    <property type="match status" value="1"/>
</dbReference>
<name>A0A840MNV4_9PROT</name>
<dbReference type="RefSeq" id="WP_184037712.1">
    <property type="nucleotide sequence ID" value="NZ_JACHHY010000009.1"/>
</dbReference>
<dbReference type="PANTHER" id="PTHR43877:SF2">
    <property type="entry name" value="AMINOALKYLPHOSPHONATE N-ACETYLTRANSFERASE-RELATED"/>
    <property type="match status" value="1"/>
</dbReference>
<proteinExistence type="predicted"/>
<dbReference type="InterPro" id="IPR000182">
    <property type="entry name" value="GNAT_dom"/>
</dbReference>
<dbReference type="GO" id="GO:0016747">
    <property type="term" value="F:acyltransferase activity, transferring groups other than amino-acyl groups"/>
    <property type="evidence" value="ECO:0007669"/>
    <property type="project" value="InterPro"/>
</dbReference>
<evidence type="ECO:0000313" key="5">
    <source>
        <dbReference type="Proteomes" id="UP000575898"/>
    </source>
</evidence>
<evidence type="ECO:0000259" key="3">
    <source>
        <dbReference type="PROSITE" id="PS51186"/>
    </source>
</evidence>
<evidence type="ECO:0000256" key="2">
    <source>
        <dbReference type="ARBA" id="ARBA00023315"/>
    </source>
</evidence>
<protein>
    <recommendedName>
        <fullName evidence="3">N-acetyltransferase domain-containing protein</fullName>
    </recommendedName>
</protein>
<dbReference type="Gene3D" id="3.40.630.30">
    <property type="match status" value="1"/>
</dbReference>
<dbReference type="Pfam" id="PF00583">
    <property type="entry name" value="Acetyltransf_1"/>
    <property type="match status" value="1"/>
</dbReference>
<keyword evidence="5" id="KW-1185">Reference proteome</keyword>
<dbReference type="SUPFAM" id="SSF55729">
    <property type="entry name" value="Acyl-CoA N-acyltransferases (Nat)"/>
    <property type="match status" value="1"/>
</dbReference>
<dbReference type="InterPro" id="IPR016181">
    <property type="entry name" value="Acyl_CoA_acyltransferase"/>
</dbReference>
<dbReference type="Proteomes" id="UP000575898">
    <property type="component" value="Unassembled WGS sequence"/>
</dbReference>
<dbReference type="PANTHER" id="PTHR43877">
    <property type="entry name" value="AMINOALKYLPHOSPHONATE N-ACETYLTRANSFERASE-RELATED-RELATED"/>
    <property type="match status" value="1"/>
</dbReference>
<comment type="caution">
    <text evidence="4">The sequence shown here is derived from an EMBL/GenBank/DDBJ whole genome shotgun (WGS) entry which is preliminary data.</text>
</comment>
<accession>A0A840MNV4</accession>
<dbReference type="PROSITE" id="PS51186">
    <property type="entry name" value="GNAT"/>
    <property type="match status" value="1"/>
</dbReference>
<evidence type="ECO:0000256" key="1">
    <source>
        <dbReference type="ARBA" id="ARBA00022679"/>
    </source>
</evidence>
<dbReference type="EMBL" id="JACHHY010000009">
    <property type="protein sequence ID" value="MBB5018432.1"/>
    <property type="molecule type" value="Genomic_DNA"/>
</dbReference>
<keyword evidence="2" id="KW-0012">Acyltransferase</keyword>